<comment type="similarity">
    <text evidence="4">Belongs to the MqnA/MqnD family. MqnD subfamily.</text>
</comment>
<dbReference type="AlphaFoldDB" id="A0A484HIX6"/>
<evidence type="ECO:0000256" key="2">
    <source>
        <dbReference type="ARBA" id="ARBA00022428"/>
    </source>
</evidence>
<dbReference type="UniPathway" id="UPA00079"/>
<comment type="pathway">
    <text evidence="1 4">Quinol/quinone metabolism; menaquinone biosynthesis.</text>
</comment>
<dbReference type="HAMAP" id="MF_00996">
    <property type="entry name" value="MqnD"/>
    <property type="match status" value="1"/>
</dbReference>
<dbReference type="PANTHER" id="PTHR37167:SF1">
    <property type="entry name" value="1,4-DIHYDROXY-6-NAPHTOATE SYNTHASE"/>
    <property type="match status" value="1"/>
</dbReference>
<comment type="function">
    <text evidence="4">Catalyzes the conversion of cyclic dehypoxanthine futalosine (cyclic DHFL) into 1,4-dihydroxy-6-naphthoate, a step in the biosynthesis of menaquinone (MK, vitamin K2).</text>
</comment>
<comment type="catalytic activity">
    <reaction evidence="4">
        <text>cyclic dehypoxanthinylfutalosinate = 1,4-dihydroxy-6-naphthoate + dihydroxyacetone</text>
        <dbReference type="Rhea" id="RHEA:33087"/>
        <dbReference type="ChEBI" id="CHEBI:16016"/>
        <dbReference type="ChEBI" id="CHEBI:64254"/>
        <dbReference type="ChEBI" id="CHEBI:64270"/>
        <dbReference type="EC" id="4.1.99.29"/>
    </reaction>
</comment>
<accession>A0A484HIX6</accession>
<sequence length="267" mass="29667">MTALDLGISPCPNDTFVFHALIKGRVRAKGLEFNPFLLDVQELNRLAFKGRFHISKLSFHAWLKLKDSYEILDSGAALGRGCGPLVTAKSKDIDLASAKVAIPGELTTAFLLLKLWRPDIQNVAAVPFDQILPGLETGAFDAGLIIHEGRFVYEDRGFVKIVDLGDWWEKETGMPIPLGCLAVKKEGAALSHKKEIEAAIARSASYALENRAASREFIKRRAQEMADDVIDRHIDLYVNDFTLSLGEEGKNAVKTLEEMARWRNLMS</sequence>
<dbReference type="CDD" id="cd13635">
    <property type="entry name" value="PBP2_Ttha1568_Mqnd"/>
    <property type="match status" value="1"/>
</dbReference>
<reference evidence="5" key="1">
    <citation type="submission" date="2019-01" db="EMBL/GenBank/DDBJ databases">
        <authorList>
            <consortium name="Genoscope - CEA"/>
            <person name="William W."/>
        </authorList>
    </citation>
    <scope>NUCLEOTIDE SEQUENCE</scope>
    <source>
        <strain evidence="5">CR-1</strain>
    </source>
</reference>
<dbReference type="EC" id="4.1.99.29" evidence="4"/>
<dbReference type="InterPro" id="IPR030869">
    <property type="entry name" value="MqnD"/>
</dbReference>
<gene>
    <name evidence="4 5" type="primary">mqnD</name>
    <name evidence="5" type="ORF">EPICR_30131</name>
</gene>
<evidence type="ECO:0000313" key="5">
    <source>
        <dbReference type="EMBL" id="VEN74198.1"/>
    </source>
</evidence>
<evidence type="ECO:0000256" key="4">
    <source>
        <dbReference type="HAMAP-Rule" id="MF_00996"/>
    </source>
</evidence>
<dbReference type="InterPro" id="IPR003773">
    <property type="entry name" value="Menaquinone_biosynth"/>
</dbReference>
<evidence type="ECO:0000256" key="1">
    <source>
        <dbReference type="ARBA" id="ARBA00004863"/>
    </source>
</evidence>
<dbReference type="EMBL" id="CAACVI010000023">
    <property type="protein sequence ID" value="VEN74198.1"/>
    <property type="molecule type" value="Genomic_DNA"/>
</dbReference>
<feature type="active site" description="Proton acceptor" evidence="4">
    <location>
        <position position="147"/>
    </location>
</feature>
<evidence type="ECO:0000256" key="3">
    <source>
        <dbReference type="ARBA" id="ARBA00023239"/>
    </source>
</evidence>
<dbReference type="Pfam" id="PF02621">
    <property type="entry name" value="VitK2_biosynth"/>
    <property type="match status" value="1"/>
</dbReference>
<dbReference type="GO" id="GO:0009234">
    <property type="term" value="P:menaquinone biosynthetic process"/>
    <property type="evidence" value="ECO:0007669"/>
    <property type="project" value="UniProtKB-UniRule"/>
</dbReference>
<proteinExistence type="inferred from homology"/>
<keyword evidence="2 4" id="KW-0474">Menaquinone biosynthesis</keyword>
<dbReference type="Gene3D" id="3.40.190.10">
    <property type="entry name" value="Periplasmic binding protein-like II"/>
    <property type="match status" value="2"/>
</dbReference>
<feature type="binding site" evidence="4">
    <location>
        <begin position="56"/>
        <end position="58"/>
    </location>
    <ligand>
        <name>substrate</name>
    </ligand>
</feature>
<dbReference type="GO" id="GO:0016830">
    <property type="term" value="F:carbon-carbon lyase activity"/>
    <property type="evidence" value="ECO:0007669"/>
    <property type="project" value="UniProtKB-UniRule"/>
</dbReference>
<organism evidence="5">
    <name type="scientific">uncultured Desulfobacteraceae bacterium</name>
    <dbReference type="NCBI Taxonomy" id="218296"/>
    <lineage>
        <taxon>Bacteria</taxon>
        <taxon>Pseudomonadati</taxon>
        <taxon>Thermodesulfobacteriota</taxon>
        <taxon>Desulfobacteria</taxon>
        <taxon>Desulfobacterales</taxon>
        <taxon>Desulfobacteraceae</taxon>
        <taxon>environmental samples</taxon>
    </lineage>
</organism>
<keyword evidence="3 4" id="KW-0456">Lyase</keyword>
<feature type="binding site" evidence="4">
    <location>
        <begin position="108"/>
        <end position="109"/>
    </location>
    <ligand>
        <name>substrate</name>
    </ligand>
</feature>
<dbReference type="SUPFAM" id="SSF53850">
    <property type="entry name" value="Periplasmic binding protein-like II"/>
    <property type="match status" value="1"/>
</dbReference>
<protein>
    <recommendedName>
        <fullName evidence="4">1,4-dihydroxy-6-naphtoate synthase</fullName>
        <ecNumber evidence="4">4.1.99.29</ecNumber>
    </recommendedName>
    <alternativeName>
        <fullName evidence="4">Menaquinone biosynthetic enzyme MqnD</fullName>
    </alternativeName>
</protein>
<dbReference type="PANTHER" id="PTHR37167">
    <property type="entry name" value="1,4-DIHYDROXY-6-NAPHTOATE SYNTHASE"/>
    <property type="match status" value="1"/>
</dbReference>
<name>A0A484HIX6_9BACT</name>